<evidence type="ECO:0000256" key="1">
    <source>
        <dbReference type="SAM" id="MobiDB-lite"/>
    </source>
</evidence>
<proteinExistence type="predicted"/>
<feature type="region of interest" description="Disordered" evidence="1">
    <location>
        <begin position="1"/>
        <end position="21"/>
    </location>
</feature>
<dbReference type="PANTHER" id="PTHR35488:SF2">
    <property type="entry name" value="OS05G0358900 PROTEIN"/>
    <property type="match status" value="1"/>
</dbReference>
<protein>
    <submittedName>
        <fullName evidence="2">Uncharacterized protein</fullName>
    </submittedName>
</protein>
<dbReference type="Proteomes" id="UP000036987">
    <property type="component" value="Unassembled WGS sequence"/>
</dbReference>
<keyword evidence="3" id="KW-1185">Reference proteome</keyword>
<comment type="caution">
    <text evidence="2">The sequence shown here is derived from an EMBL/GenBank/DDBJ whole genome shotgun (WGS) entry which is preliminary data.</text>
</comment>
<reference evidence="3" key="1">
    <citation type="journal article" date="2016" name="Nature">
        <title>The genome of the seagrass Zostera marina reveals angiosperm adaptation to the sea.</title>
        <authorList>
            <person name="Olsen J.L."/>
            <person name="Rouze P."/>
            <person name="Verhelst B."/>
            <person name="Lin Y.-C."/>
            <person name="Bayer T."/>
            <person name="Collen J."/>
            <person name="Dattolo E."/>
            <person name="De Paoli E."/>
            <person name="Dittami S."/>
            <person name="Maumus F."/>
            <person name="Michel G."/>
            <person name="Kersting A."/>
            <person name="Lauritano C."/>
            <person name="Lohaus R."/>
            <person name="Toepel M."/>
            <person name="Tonon T."/>
            <person name="Vanneste K."/>
            <person name="Amirebrahimi M."/>
            <person name="Brakel J."/>
            <person name="Bostroem C."/>
            <person name="Chovatia M."/>
            <person name="Grimwood J."/>
            <person name="Jenkins J.W."/>
            <person name="Jueterbock A."/>
            <person name="Mraz A."/>
            <person name="Stam W.T."/>
            <person name="Tice H."/>
            <person name="Bornberg-Bauer E."/>
            <person name="Green P.J."/>
            <person name="Pearson G.A."/>
            <person name="Procaccini G."/>
            <person name="Duarte C.M."/>
            <person name="Schmutz J."/>
            <person name="Reusch T.B.H."/>
            <person name="Van de Peer Y."/>
        </authorList>
    </citation>
    <scope>NUCLEOTIDE SEQUENCE [LARGE SCALE GENOMIC DNA]</scope>
    <source>
        <strain evidence="3">cv. Finnish</strain>
    </source>
</reference>
<gene>
    <name evidence="2" type="ORF">ZOSMA_185G00440</name>
</gene>
<accession>A0A0K9PSM3</accession>
<dbReference type="PANTHER" id="PTHR35488">
    <property type="entry name" value="OS05G0358900 PROTEIN-RELATED"/>
    <property type="match status" value="1"/>
</dbReference>
<name>A0A0K9PSM3_ZOSMR</name>
<evidence type="ECO:0000313" key="3">
    <source>
        <dbReference type="Proteomes" id="UP000036987"/>
    </source>
</evidence>
<organism evidence="2 3">
    <name type="scientific">Zostera marina</name>
    <name type="common">Eelgrass</name>
    <dbReference type="NCBI Taxonomy" id="29655"/>
    <lineage>
        <taxon>Eukaryota</taxon>
        <taxon>Viridiplantae</taxon>
        <taxon>Streptophyta</taxon>
        <taxon>Embryophyta</taxon>
        <taxon>Tracheophyta</taxon>
        <taxon>Spermatophyta</taxon>
        <taxon>Magnoliopsida</taxon>
        <taxon>Liliopsida</taxon>
        <taxon>Zosteraceae</taxon>
        <taxon>Zostera</taxon>
    </lineage>
</organism>
<evidence type="ECO:0000313" key="2">
    <source>
        <dbReference type="EMBL" id="KMZ71225.1"/>
    </source>
</evidence>
<feature type="compositionally biased region" description="Basic residues" evidence="1">
    <location>
        <begin position="38"/>
        <end position="49"/>
    </location>
</feature>
<dbReference type="AlphaFoldDB" id="A0A0K9PSM3"/>
<feature type="region of interest" description="Disordered" evidence="1">
    <location>
        <begin position="32"/>
        <end position="51"/>
    </location>
</feature>
<sequence>MTQREAEGDAGRRRSRERERWIFKPQKTICKDHVGKSGSKKSKCGKKSSKPSWWKTTLLLPFRKWVAGKKEKSLPSKPKSTQMVQRWGPLYLTEIYYGDNCKSRSGVWRNGSSLVLAEVGRRVDMPYFNLNSNSSYNSSTSPPAKVPALPIYLVT</sequence>
<dbReference type="EMBL" id="LFYR01000684">
    <property type="protein sequence ID" value="KMZ71225.1"/>
    <property type="molecule type" value="Genomic_DNA"/>
</dbReference>